<sequence>MTKLYELFVSVSPVLVIKRYVLGHGKRCLGEPCRPRVVMLSQYDFSSIHDVGFSSRPMRLWMGHNFRLGWGLLCLLQVLILGFLRVLWILLQICYGNYTPLLVAVFVLAFHGYKLTFTIKKEEEKMYTEHNLAFFSQHGHGRSGRAGVNVIIMCGMMNYQREYDEYHEGYDHGADTHEGYHFVAYGRNAGDGRWKCLRSINAFYGNRSYGDETMVERKLIDSGDIIELRDHVTFLNSLATYLERRYFIEFNFISCAIPRVDEYHFSIANYVSCMLRVEDRRNMEKDLGPILEYLSISLSLNPSSLYYEVSLEELKSLLDSYTFQVSLIGDMYIIAFKENLFLLVPSMKNCLSSHFSLEDPLMSSNIVFDPSCYGFGSLDDNSLVELNVVSFMLEFDRNSLQHVCTITSTRGRRHTMEFEG</sequence>
<evidence type="ECO:0000313" key="2">
    <source>
        <dbReference type="Proteomes" id="UP001060085"/>
    </source>
</evidence>
<organism evidence="1 2">
    <name type="scientific">Catharanthus roseus</name>
    <name type="common">Madagascar periwinkle</name>
    <name type="synonym">Vinca rosea</name>
    <dbReference type="NCBI Taxonomy" id="4058"/>
    <lineage>
        <taxon>Eukaryota</taxon>
        <taxon>Viridiplantae</taxon>
        <taxon>Streptophyta</taxon>
        <taxon>Embryophyta</taxon>
        <taxon>Tracheophyta</taxon>
        <taxon>Spermatophyta</taxon>
        <taxon>Magnoliopsida</taxon>
        <taxon>eudicotyledons</taxon>
        <taxon>Gunneridae</taxon>
        <taxon>Pentapetalae</taxon>
        <taxon>asterids</taxon>
        <taxon>lamiids</taxon>
        <taxon>Gentianales</taxon>
        <taxon>Apocynaceae</taxon>
        <taxon>Rauvolfioideae</taxon>
        <taxon>Vinceae</taxon>
        <taxon>Catharanthinae</taxon>
        <taxon>Catharanthus</taxon>
    </lineage>
</organism>
<protein>
    <submittedName>
        <fullName evidence="1">Uncharacterized protein</fullName>
    </submittedName>
</protein>
<comment type="caution">
    <text evidence="1">The sequence shown here is derived from an EMBL/GenBank/DDBJ whole genome shotgun (WGS) entry which is preliminary data.</text>
</comment>
<name>A0ACC0A0K0_CATRO</name>
<accession>A0ACC0A0K0</accession>
<reference evidence="2" key="1">
    <citation type="journal article" date="2023" name="Nat. Plants">
        <title>Single-cell RNA sequencing provides a high-resolution roadmap for understanding the multicellular compartmentation of specialized metabolism.</title>
        <authorList>
            <person name="Sun S."/>
            <person name="Shen X."/>
            <person name="Li Y."/>
            <person name="Li Y."/>
            <person name="Wang S."/>
            <person name="Li R."/>
            <person name="Zhang H."/>
            <person name="Shen G."/>
            <person name="Guo B."/>
            <person name="Wei J."/>
            <person name="Xu J."/>
            <person name="St-Pierre B."/>
            <person name="Chen S."/>
            <person name="Sun C."/>
        </authorList>
    </citation>
    <scope>NUCLEOTIDE SEQUENCE [LARGE SCALE GENOMIC DNA]</scope>
</reference>
<dbReference type="EMBL" id="CM044707">
    <property type="protein sequence ID" value="KAI5653492.1"/>
    <property type="molecule type" value="Genomic_DNA"/>
</dbReference>
<gene>
    <name evidence="1" type="ORF">M9H77_30679</name>
</gene>
<evidence type="ECO:0000313" key="1">
    <source>
        <dbReference type="EMBL" id="KAI5653492.1"/>
    </source>
</evidence>
<proteinExistence type="predicted"/>
<keyword evidence="2" id="KW-1185">Reference proteome</keyword>
<dbReference type="Proteomes" id="UP001060085">
    <property type="component" value="Linkage Group LG07"/>
</dbReference>